<dbReference type="PROSITE" id="PS51523">
    <property type="entry name" value="ZF_HD_DIMER"/>
    <property type="match status" value="1"/>
</dbReference>
<dbReference type="Pfam" id="PF04770">
    <property type="entry name" value="ZF-HD_dimer"/>
    <property type="match status" value="1"/>
</dbReference>
<keyword evidence="6 12" id="KW-0238">DNA-binding</keyword>
<dbReference type="GO" id="GO:0050793">
    <property type="term" value="P:regulation of developmental process"/>
    <property type="evidence" value="ECO:0007669"/>
    <property type="project" value="TreeGrafter"/>
</dbReference>
<dbReference type="GO" id="GO:0005634">
    <property type="term" value="C:nucleus"/>
    <property type="evidence" value="ECO:0007669"/>
    <property type="project" value="UniProtKB-SubCell"/>
</dbReference>
<dbReference type="GO" id="GO:0003700">
    <property type="term" value="F:DNA-binding transcription factor activity"/>
    <property type="evidence" value="ECO:0007669"/>
    <property type="project" value="TreeGrafter"/>
</dbReference>
<dbReference type="SUPFAM" id="SSF46689">
    <property type="entry name" value="Homeodomain-like"/>
    <property type="match status" value="1"/>
</dbReference>
<organism evidence="12 13">
    <name type="scientific">Glycine soja</name>
    <name type="common">Wild soybean</name>
    <dbReference type="NCBI Taxonomy" id="3848"/>
    <lineage>
        <taxon>Eukaryota</taxon>
        <taxon>Viridiplantae</taxon>
        <taxon>Streptophyta</taxon>
        <taxon>Embryophyta</taxon>
        <taxon>Tracheophyta</taxon>
        <taxon>Spermatophyta</taxon>
        <taxon>Magnoliopsida</taxon>
        <taxon>eudicotyledons</taxon>
        <taxon>Gunneridae</taxon>
        <taxon>Pentapetalae</taxon>
        <taxon>rosids</taxon>
        <taxon>fabids</taxon>
        <taxon>Fabales</taxon>
        <taxon>Fabaceae</taxon>
        <taxon>Papilionoideae</taxon>
        <taxon>50 kb inversion clade</taxon>
        <taxon>NPAAA clade</taxon>
        <taxon>indigoferoid/millettioid clade</taxon>
        <taxon>Phaseoleae</taxon>
        <taxon>Glycine</taxon>
        <taxon>Glycine subgen. Soja</taxon>
    </lineage>
</organism>
<evidence type="ECO:0000256" key="9">
    <source>
        <dbReference type="ARBA" id="ARBA00023242"/>
    </source>
</evidence>
<dbReference type="InterPro" id="IPR009057">
    <property type="entry name" value="Homeodomain-like_sf"/>
</dbReference>
<dbReference type="AlphaFoldDB" id="A0A445GID4"/>
<keyword evidence="4" id="KW-0862">Zinc</keyword>
<dbReference type="Proteomes" id="UP000289340">
    <property type="component" value="Chromosome 16"/>
</dbReference>
<dbReference type="Gene3D" id="1.10.10.60">
    <property type="entry name" value="Homeodomain-like"/>
    <property type="match status" value="1"/>
</dbReference>
<evidence type="ECO:0000256" key="4">
    <source>
        <dbReference type="ARBA" id="ARBA00022833"/>
    </source>
</evidence>
<evidence type="ECO:0000256" key="5">
    <source>
        <dbReference type="ARBA" id="ARBA00023015"/>
    </source>
</evidence>
<keyword evidence="8" id="KW-0804">Transcription</keyword>
<dbReference type="InterPro" id="IPR006456">
    <property type="entry name" value="ZF_HD_homeobox_Cys/His_dimer"/>
</dbReference>
<dbReference type="PANTHER" id="PTHR31948">
    <property type="entry name" value="ZINC-FINGER HOMEODOMAIN PROTEIN 2"/>
    <property type="match status" value="1"/>
</dbReference>
<dbReference type="PANTHER" id="PTHR31948:SF119">
    <property type="entry name" value="ZINC-FINGER HOMEODOMAIN PROTEIN 6-LIKE"/>
    <property type="match status" value="1"/>
</dbReference>
<feature type="compositionally biased region" description="Pro residues" evidence="10">
    <location>
        <begin position="86"/>
        <end position="101"/>
    </location>
</feature>
<evidence type="ECO:0000259" key="11">
    <source>
        <dbReference type="PROSITE" id="PS51523"/>
    </source>
</evidence>
<dbReference type="NCBIfam" id="TIGR01565">
    <property type="entry name" value="homeo_ZF_HD"/>
    <property type="match status" value="1"/>
</dbReference>
<protein>
    <submittedName>
        <fullName evidence="12">Zinc-finger homeodomain protein 6</fullName>
    </submittedName>
</protein>
<feature type="region of interest" description="Disordered" evidence="10">
    <location>
        <begin position="1"/>
        <end position="105"/>
    </location>
</feature>
<feature type="compositionally biased region" description="Pro residues" evidence="10">
    <location>
        <begin position="64"/>
        <end position="73"/>
    </location>
</feature>
<name>A0A445GID4_GLYSO</name>
<evidence type="ECO:0000256" key="7">
    <source>
        <dbReference type="ARBA" id="ARBA00023155"/>
    </source>
</evidence>
<proteinExistence type="predicted"/>
<dbReference type="GO" id="GO:0000976">
    <property type="term" value="F:transcription cis-regulatory region binding"/>
    <property type="evidence" value="ECO:0007669"/>
    <property type="project" value="TreeGrafter"/>
</dbReference>
<keyword evidence="13" id="KW-1185">Reference proteome</keyword>
<evidence type="ECO:0000313" key="13">
    <source>
        <dbReference type="Proteomes" id="UP000289340"/>
    </source>
</evidence>
<evidence type="ECO:0000256" key="2">
    <source>
        <dbReference type="ARBA" id="ARBA00022723"/>
    </source>
</evidence>
<sequence>MDMREQDKVIEMPSTLDYNNSSSSPKLSSPIGERCDQLPPHQSHTLVFTDPPQTSSHHHNLYPPSLPPNPLQLPQPHHRPRRDPDPSPIISPPRTTPPQPQPHTTTTLFRYRECLKNHAASMGGHVTDGCGEFMPNGEEGTPESFKCAACECHRNFHRKEPHQGVVLESQLLQHVLNKNSRNINILHSPHSHHVLHGVVGGPVQPVMLGFGGSGPAESSSEDLNMFQTLDHRGGGNLLSSSVQQPPLSSSSSKKRFRTKFTQQQKDRMMEFAEKLGWKIQKQDEQELHQFCSQVGVRRQVFKVWMHNSKQAMKKKQLGLKPLIEGGVALILMPHDRFVTLKVTTYGEKSKDSTEVFLLWSATLVRHWRIKYFELETKFKMILEERKKLIKAINEKNLLLTKKIEIVDDLANYEKMMQQVFMMGHENGFQKALHQVALFASMIILKNFDVLKDVKNKELARESQMESFEDAYGNGANSKE</sequence>
<reference evidence="12 13" key="1">
    <citation type="submission" date="2018-09" db="EMBL/GenBank/DDBJ databases">
        <title>A high-quality reference genome of wild soybean provides a powerful tool to mine soybean genomes.</title>
        <authorList>
            <person name="Xie M."/>
            <person name="Chung C.Y.L."/>
            <person name="Li M.-W."/>
            <person name="Wong F.-L."/>
            <person name="Chan T.-F."/>
            <person name="Lam H.-M."/>
        </authorList>
    </citation>
    <scope>NUCLEOTIDE SEQUENCE [LARGE SCALE GENOMIC DNA]</scope>
    <source>
        <strain evidence="13">cv. W05</strain>
        <tissue evidence="12">Hypocotyl of etiolated seedlings</tissue>
    </source>
</reference>
<evidence type="ECO:0000256" key="8">
    <source>
        <dbReference type="ARBA" id="ARBA00023163"/>
    </source>
</evidence>
<evidence type="ECO:0000256" key="6">
    <source>
        <dbReference type="ARBA" id="ARBA00023125"/>
    </source>
</evidence>
<keyword evidence="9" id="KW-0539">Nucleus</keyword>
<feature type="domain" description="ZF-HD dimerization-type" evidence="11">
    <location>
        <begin position="111"/>
        <end position="160"/>
    </location>
</feature>
<dbReference type="GO" id="GO:0008270">
    <property type="term" value="F:zinc ion binding"/>
    <property type="evidence" value="ECO:0007669"/>
    <property type="project" value="UniProtKB-KW"/>
</dbReference>
<keyword evidence="5" id="KW-0805">Transcription regulation</keyword>
<evidence type="ECO:0000256" key="3">
    <source>
        <dbReference type="ARBA" id="ARBA00022771"/>
    </source>
</evidence>
<dbReference type="InterPro" id="IPR006455">
    <property type="entry name" value="Homeodomain_ZF_HD"/>
</dbReference>
<keyword evidence="3 12" id="KW-0863">Zinc-finger</keyword>
<feature type="region of interest" description="Disordered" evidence="10">
    <location>
        <begin position="234"/>
        <end position="257"/>
    </location>
</feature>
<keyword evidence="7 12" id="KW-0371">Homeobox</keyword>
<accession>A0A445GID4</accession>
<dbReference type="NCBIfam" id="TIGR01566">
    <property type="entry name" value="ZF_HD_prot_N"/>
    <property type="match status" value="1"/>
</dbReference>
<feature type="compositionally biased region" description="Low complexity" evidence="10">
    <location>
        <begin position="21"/>
        <end position="30"/>
    </location>
</feature>
<feature type="compositionally biased region" description="Low complexity" evidence="10">
    <location>
        <begin position="237"/>
        <end position="251"/>
    </location>
</feature>
<evidence type="ECO:0000256" key="10">
    <source>
        <dbReference type="SAM" id="MobiDB-lite"/>
    </source>
</evidence>
<gene>
    <name evidence="12" type="ORF">D0Y65_043655</name>
</gene>
<evidence type="ECO:0000313" key="12">
    <source>
        <dbReference type="EMBL" id="RZB60982.1"/>
    </source>
</evidence>
<keyword evidence="2" id="KW-0479">Metal-binding</keyword>
<dbReference type="FunFam" id="1.10.10.60:FF:000257">
    <property type="entry name" value="Zinc-finger homeodomain protein 2"/>
    <property type="match status" value="1"/>
</dbReference>
<feature type="compositionally biased region" description="Polar residues" evidence="10">
    <location>
        <begin position="40"/>
        <end position="55"/>
    </location>
</feature>
<comment type="subcellular location">
    <subcellularLocation>
        <location evidence="1">Nucleus</location>
    </subcellularLocation>
</comment>
<comment type="caution">
    <text evidence="12">The sequence shown here is derived from an EMBL/GenBank/DDBJ whole genome shotgun (WGS) entry which is preliminary data.</text>
</comment>
<dbReference type="EMBL" id="QZWG01000016">
    <property type="protein sequence ID" value="RZB60982.1"/>
    <property type="molecule type" value="Genomic_DNA"/>
</dbReference>
<evidence type="ECO:0000256" key="1">
    <source>
        <dbReference type="ARBA" id="ARBA00004123"/>
    </source>
</evidence>
<feature type="compositionally biased region" description="Basic and acidic residues" evidence="10">
    <location>
        <begin position="1"/>
        <end position="10"/>
    </location>
</feature>